<comment type="caution">
    <text evidence="1">The sequence shown here is derived from an EMBL/GenBank/DDBJ whole genome shotgun (WGS) entry which is preliminary data.</text>
</comment>
<evidence type="ECO:0000313" key="1">
    <source>
        <dbReference type="EMBL" id="KAK8600744.1"/>
    </source>
</evidence>
<keyword evidence="2" id="KW-1185">Reference proteome</keyword>
<reference evidence="1 2" key="1">
    <citation type="journal article" date="2024" name="G3 (Bethesda)">
        <title>Genome assembly of Hibiscus sabdariffa L. provides insights into metabolisms of medicinal natural products.</title>
        <authorList>
            <person name="Kim T."/>
        </authorList>
    </citation>
    <scope>NUCLEOTIDE SEQUENCE [LARGE SCALE GENOMIC DNA]</scope>
    <source>
        <strain evidence="1">TK-2024</strain>
        <tissue evidence="1">Old leaves</tissue>
    </source>
</reference>
<dbReference type="EMBL" id="JBBPBM010000001">
    <property type="protein sequence ID" value="KAK8600744.1"/>
    <property type="molecule type" value="Genomic_DNA"/>
</dbReference>
<gene>
    <name evidence="1" type="ORF">V6N12_050595</name>
</gene>
<organism evidence="1 2">
    <name type="scientific">Hibiscus sabdariffa</name>
    <name type="common">roselle</name>
    <dbReference type="NCBI Taxonomy" id="183260"/>
    <lineage>
        <taxon>Eukaryota</taxon>
        <taxon>Viridiplantae</taxon>
        <taxon>Streptophyta</taxon>
        <taxon>Embryophyta</taxon>
        <taxon>Tracheophyta</taxon>
        <taxon>Spermatophyta</taxon>
        <taxon>Magnoliopsida</taxon>
        <taxon>eudicotyledons</taxon>
        <taxon>Gunneridae</taxon>
        <taxon>Pentapetalae</taxon>
        <taxon>rosids</taxon>
        <taxon>malvids</taxon>
        <taxon>Malvales</taxon>
        <taxon>Malvaceae</taxon>
        <taxon>Malvoideae</taxon>
        <taxon>Hibiscus</taxon>
    </lineage>
</organism>
<evidence type="ECO:0008006" key="3">
    <source>
        <dbReference type="Google" id="ProtNLM"/>
    </source>
</evidence>
<proteinExistence type="predicted"/>
<name>A0ABR2GCX2_9ROSI</name>
<sequence length="187" mass="19254">MVVCMLCVVHVEDPVGAALRPGAIRGGAGFLWPASCPRDIFGSPRLEAELLPLRLGFRSASESRPIGDPVHGACSPLRLPCTPGALALSVAPTRGALDAALDAALALSVASSSRASFQLGRPLVALASLRAVQCLRCLVAVTEMLDSTIGCAPCPGPSMACVPLFGVVCKLPLGRFLWAIALCCKPP</sequence>
<dbReference type="Proteomes" id="UP001472677">
    <property type="component" value="Unassembled WGS sequence"/>
</dbReference>
<accession>A0ABR2GCX2</accession>
<protein>
    <recommendedName>
        <fullName evidence="3">Secreted protein</fullName>
    </recommendedName>
</protein>
<evidence type="ECO:0000313" key="2">
    <source>
        <dbReference type="Proteomes" id="UP001472677"/>
    </source>
</evidence>